<dbReference type="AlphaFoldDB" id="A0A5J9UQN8"/>
<dbReference type="Proteomes" id="UP000324897">
    <property type="component" value="Chromosome 2"/>
</dbReference>
<feature type="transmembrane region" description="Helical" evidence="1">
    <location>
        <begin position="20"/>
        <end position="40"/>
    </location>
</feature>
<evidence type="ECO:0000313" key="2">
    <source>
        <dbReference type="EMBL" id="TVU25704.1"/>
    </source>
</evidence>
<proteinExistence type="predicted"/>
<sequence length="100" mass="10990">MHGPTPSRICQCYARPSRVVVLDVVGAVLVVVTGLMATAAPRAWLDLLTSHPHLTVVDKACCLVEARPRVRGWGEERKEEVAVMVAQREELARTEREACA</sequence>
<evidence type="ECO:0000313" key="3">
    <source>
        <dbReference type="Proteomes" id="UP000324897"/>
    </source>
</evidence>
<dbReference type="Gramene" id="TVU25704">
    <property type="protein sequence ID" value="TVU25704"/>
    <property type="gene ID" value="EJB05_28209"/>
</dbReference>
<feature type="non-terminal residue" evidence="2">
    <location>
        <position position="1"/>
    </location>
</feature>
<comment type="caution">
    <text evidence="2">The sequence shown here is derived from an EMBL/GenBank/DDBJ whole genome shotgun (WGS) entry which is preliminary data.</text>
</comment>
<gene>
    <name evidence="2" type="ORF">EJB05_28209</name>
</gene>
<name>A0A5J9UQN8_9POAL</name>
<dbReference type="EMBL" id="RWGY01000013">
    <property type="protein sequence ID" value="TVU25704.1"/>
    <property type="molecule type" value="Genomic_DNA"/>
</dbReference>
<accession>A0A5J9UQN8</accession>
<evidence type="ECO:0000256" key="1">
    <source>
        <dbReference type="SAM" id="Phobius"/>
    </source>
</evidence>
<keyword evidence="3" id="KW-1185">Reference proteome</keyword>
<keyword evidence="1" id="KW-0472">Membrane</keyword>
<keyword evidence="1" id="KW-0812">Transmembrane</keyword>
<reference evidence="2 3" key="1">
    <citation type="journal article" date="2019" name="Sci. Rep.">
        <title>A high-quality genome of Eragrostis curvula grass provides insights into Poaceae evolution and supports new strategies to enhance forage quality.</title>
        <authorList>
            <person name="Carballo J."/>
            <person name="Santos B.A.C.M."/>
            <person name="Zappacosta D."/>
            <person name="Garbus I."/>
            <person name="Selva J.P."/>
            <person name="Gallo C.A."/>
            <person name="Diaz A."/>
            <person name="Albertini E."/>
            <person name="Caccamo M."/>
            <person name="Echenique V."/>
        </authorList>
    </citation>
    <scope>NUCLEOTIDE SEQUENCE [LARGE SCALE GENOMIC DNA]</scope>
    <source>
        <strain evidence="3">cv. Victoria</strain>
        <tissue evidence="2">Leaf</tissue>
    </source>
</reference>
<organism evidence="2 3">
    <name type="scientific">Eragrostis curvula</name>
    <name type="common">weeping love grass</name>
    <dbReference type="NCBI Taxonomy" id="38414"/>
    <lineage>
        <taxon>Eukaryota</taxon>
        <taxon>Viridiplantae</taxon>
        <taxon>Streptophyta</taxon>
        <taxon>Embryophyta</taxon>
        <taxon>Tracheophyta</taxon>
        <taxon>Spermatophyta</taxon>
        <taxon>Magnoliopsida</taxon>
        <taxon>Liliopsida</taxon>
        <taxon>Poales</taxon>
        <taxon>Poaceae</taxon>
        <taxon>PACMAD clade</taxon>
        <taxon>Chloridoideae</taxon>
        <taxon>Eragrostideae</taxon>
        <taxon>Eragrostidinae</taxon>
        <taxon>Eragrostis</taxon>
    </lineage>
</organism>
<protein>
    <submittedName>
        <fullName evidence="2">Uncharacterized protein</fullName>
    </submittedName>
</protein>
<keyword evidence="1" id="KW-1133">Transmembrane helix</keyword>